<comment type="subcellular location">
    <subcellularLocation>
        <location evidence="1">Membrane</location>
        <topology evidence="1">Multi-pass membrane protein</topology>
    </subcellularLocation>
    <subcellularLocation>
        <location evidence="2">Nucleus</location>
        <location evidence="2">Cajal body</location>
    </subcellularLocation>
</comment>
<dbReference type="Pfam" id="PF06003">
    <property type="entry name" value="SMN_Tudor"/>
    <property type="match status" value="1"/>
</dbReference>
<dbReference type="InterPro" id="IPR038330">
    <property type="entry name" value="TspO/MBR-related_sf"/>
</dbReference>
<evidence type="ECO:0000256" key="12">
    <source>
        <dbReference type="SAM" id="Phobius"/>
    </source>
</evidence>
<keyword evidence="8 12" id="KW-0472">Membrane</keyword>
<evidence type="ECO:0000256" key="5">
    <source>
        <dbReference type="ARBA" id="ARBA00022664"/>
    </source>
</evidence>
<keyword evidence="15" id="KW-1185">Reference proteome</keyword>
<evidence type="ECO:0000256" key="7">
    <source>
        <dbReference type="ARBA" id="ARBA00022989"/>
    </source>
</evidence>
<feature type="transmembrane region" description="Helical" evidence="12">
    <location>
        <begin position="154"/>
        <end position="174"/>
    </location>
</feature>
<evidence type="ECO:0000256" key="8">
    <source>
        <dbReference type="ARBA" id="ARBA00023136"/>
    </source>
</evidence>
<sequence>MYFSVYNTPFDIQQPSDILMFCFLRFTTTRGALEHFVEGDMPFWTSQDTRNALISTMVPAGAAVAAFAVFARDKEVVDWWTKVKKPNWAPTDVRLYSVMDILALSPLGYASYLVYKNGGGFDYTDTRLALGLYGANMALALTTIPLVKKKNLGCLWKNTALVHLTAAGAAFAFYKIDKTAGLWMIPYALWTGFYAILTYSIDKENRSKLGAAATSQSWSTGDSCLARYSDDDLYYPAKIVEIREQKGQNIEYLVLYEGYGNSEWVSADDLAPASSDDGSQEDGNVTMDSAPDDTPMVSNSVKINKSKKERTFRKGTGNLGRAGQANRPHPSIPSIAPPPPMVMPRLAVPDEAEALSSMLMAWYMSGYHTGYYQVNIVPIFSTANG</sequence>
<dbReference type="CDD" id="cd22852">
    <property type="entry name" value="SMN_C"/>
    <property type="match status" value="1"/>
</dbReference>
<feature type="region of interest" description="Disordered" evidence="11">
    <location>
        <begin position="313"/>
        <end position="338"/>
    </location>
</feature>
<evidence type="ECO:0000256" key="1">
    <source>
        <dbReference type="ARBA" id="ARBA00004141"/>
    </source>
</evidence>
<evidence type="ECO:0000259" key="13">
    <source>
        <dbReference type="PROSITE" id="PS50304"/>
    </source>
</evidence>
<dbReference type="Gene3D" id="3.40.190.10">
    <property type="entry name" value="Periplasmic binding protein-like II"/>
    <property type="match status" value="1"/>
</dbReference>
<name>A0A368FR92_ANCCA</name>
<dbReference type="SMART" id="SM00333">
    <property type="entry name" value="TUDOR"/>
    <property type="match status" value="1"/>
</dbReference>
<dbReference type="CDD" id="cd21182">
    <property type="entry name" value="Tudor_SMN_SPF30-like"/>
    <property type="match status" value="1"/>
</dbReference>
<dbReference type="GO" id="GO:0005741">
    <property type="term" value="C:mitochondrial outer membrane"/>
    <property type="evidence" value="ECO:0007669"/>
    <property type="project" value="TreeGrafter"/>
</dbReference>
<dbReference type="EMBL" id="JOJR01000902">
    <property type="protein sequence ID" value="RCN33539.1"/>
    <property type="molecule type" value="Genomic_DNA"/>
</dbReference>
<feature type="transmembrane region" description="Helical" evidence="12">
    <location>
        <begin position="127"/>
        <end position="147"/>
    </location>
</feature>
<keyword evidence="5" id="KW-0507">mRNA processing</keyword>
<comment type="similarity">
    <text evidence="3">Belongs to the SMN family.</text>
</comment>
<dbReference type="GO" id="GO:0008380">
    <property type="term" value="P:RNA splicing"/>
    <property type="evidence" value="ECO:0007669"/>
    <property type="project" value="UniProtKB-KW"/>
</dbReference>
<evidence type="ECO:0000256" key="3">
    <source>
        <dbReference type="ARBA" id="ARBA00005371"/>
    </source>
</evidence>
<proteinExistence type="inferred from homology"/>
<dbReference type="GO" id="GO:0033013">
    <property type="term" value="P:tetrapyrrole metabolic process"/>
    <property type="evidence" value="ECO:0007669"/>
    <property type="project" value="UniProtKB-ARBA"/>
</dbReference>
<feature type="transmembrane region" description="Helical" evidence="12">
    <location>
        <begin position="52"/>
        <end position="72"/>
    </location>
</feature>
<dbReference type="Pfam" id="PF20635">
    <property type="entry name" value="SMN_YG-box"/>
    <property type="match status" value="1"/>
</dbReference>
<dbReference type="OrthoDB" id="8841220at2759"/>
<dbReference type="Gene3D" id="2.30.30.140">
    <property type="match status" value="1"/>
</dbReference>
<evidence type="ECO:0000256" key="11">
    <source>
        <dbReference type="SAM" id="MobiDB-lite"/>
    </source>
</evidence>
<evidence type="ECO:0000313" key="15">
    <source>
        <dbReference type="Proteomes" id="UP000252519"/>
    </source>
</evidence>
<dbReference type="PANTHER" id="PTHR10057:SF0">
    <property type="entry name" value="TRANSLOCATOR PROTEIN"/>
    <property type="match status" value="1"/>
</dbReference>
<comment type="similarity">
    <text evidence="4">Belongs to the TspO/BZRP family.</text>
</comment>
<dbReference type="PROSITE" id="PS50304">
    <property type="entry name" value="TUDOR"/>
    <property type="match status" value="1"/>
</dbReference>
<protein>
    <submittedName>
        <fullName evidence="14">TspO/MBR family protein</fullName>
    </submittedName>
</protein>
<comment type="caution">
    <text evidence="14">The sequence shown here is derived from an EMBL/GenBank/DDBJ whole genome shotgun (WGS) entry which is preliminary data.</text>
</comment>
<dbReference type="InterPro" id="IPR010304">
    <property type="entry name" value="SMN_Tudor"/>
</dbReference>
<dbReference type="Pfam" id="PF03073">
    <property type="entry name" value="TspO_MBR"/>
    <property type="match status" value="1"/>
</dbReference>
<evidence type="ECO:0000256" key="9">
    <source>
        <dbReference type="ARBA" id="ARBA00023187"/>
    </source>
</evidence>
<dbReference type="InterPro" id="IPR047313">
    <property type="entry name" value="SMN_C"/>
</dbReference>
<evidence type="ECO:0000256" key="2">
    <source>
        <dbReference type="ARBA" id="ARBA00004408"/>
    </source>
</evidence>
<accession>A0A368FR92</accession>
<dbReference type="AlphaFoldDB" id="A0A368FR92"/>
<dbReference type="GO" id="GO:0015030">
    <property type="term" value="C:Cajal body"/>
    <property type="evidence" value="ECO:0007669"/>
    <property type="project" value="UniProtKB-SubCell"/>
</dbReference>
<feature type="domain" description="Tudor" evidence="13">
    <location>
        <begin position="217"/>
        <end position="280"/>
    </location>
</feature>
<reference evidence="14 15" key="1">
    <citation type="submission" date="2014-10" db="EMBL/GenBank/DDBJ databases">
        <title>Draft genome of the hookworm Ancylostoma caninum.</title>
        <authorList>
            <person name="Mitreva M."/>
        </authorList>
    </citation>
    <scope>NUCLEOTIDE SEQUENCE [LARGE SCALE GENOMIC DNA]</scope>
    <source>
        <strain evidence="14 15">Baltimore</strain>
    </source>
</reference>
<dbReference type="Proteomes" id="UP000252519">
    <property type="component" value="Unassembled WGS sequence"/>
</dbReference>
<dbReference type="Gene3D" id="1.20.1260.100">
    <property type="entry name" value="TspO/MBR protein"/>
    <property type="match status" value="1"/>
</dbReference>
<dbReference type="FunFam" id="1.20.1260.100:FF:000001">
    <property type="entry name" value="translocator protein 2"/>
    <property type="match status" value="1"/>
</dbReference>
<dbReference type="GO" id="GO:0006397">
    <property type="term" value="P:mRNA processing"/>
    <property type="evidence" value="ECO:0007669"/>
    <property type="project" value="UniProtKB-KW"/>
</dbReference>
<dbReference type="PANTHER" id="PTHR10057">
    <property type="entry name" value="PERIPHERAL-TYPE BENZODIAZEPINE RECEPTOR"/>
    <property type="match status" value="1"/>
</dbReference>
<dbReference type="STRING" id="29170.A0A368FR92"/>
<dbReference type="SUPFAM" id="SSF63748">
    <property type="entry name" value="Tudor/PWWP/MBT"/>
    <property type="match status" value="1"/>
</dbReference>
<feature type="transmembrane region" description="Helical" evidence="12">
    <location>
        <begin position="93"/>
        <end position="115"/>
    </location>
</feature>
<dbReference type="InterPro" id="IPR002999">
    <property type="entry name" value="Tudor"/>
</dbReference>
<keyword evidence="10" id="KW-0539">Nucleus</keyword>
<keyword evidence="7 12" id="KW-1133">Transmembrane helix</keyword>
<feature type="transmembrane region" description="Helical" evidence="12">
    <location>
        <begin position="180"/>
        <end position="199"/>
    </location>
</feature>
<dbReference type="CDD" id="cd15904">
    <property type="entry name" value="TSPO_MBR"/>
    <property type="match status" value="1"/>
</dbReference>
<evidence type="ECO:0000256" key="6">
    <source>
        <dbReference type="ARBA" id="ARBA00022692"/>
    </source>
</evidence>
<gene>
    <name evidence="14" type="ORF">ANCCAN_20626</name>
</gene>
<keyword evidence="6 12" id="KW-0812">Transmembrane</keyword>
<evidence type="ECO:0000313" key="14">
    <source>
        <dbReference type="EMBL" id="RCN33539.1"/>
    </source>
</evidence>
<feature type="region of interest" description="Disordered" evidence="11">
    <location>
        <begin position="267"/>
        <end position="299"/>
    </location>
</feature>
<evidence type="ECO:0000256" key="10">
    <source>
        <dbReference type="ARBA" id="ARBA00023242"/>
    </source>
</evidence>
<dbReference type="GO" id="GO:0003723">
    <property type="term" value="F:RNA binding"/>
    <property type="evidence" value="ECO:0007669"/>
    <property type="project" value="InterPro"/>
</dbReference>
<keyword evidence="9" id="KW-0508">mRNA splicing</keyword>
<feature type="compositionally biased region" description="Low complexity" evidence="11">
    <location>
        <begin position="267"/>
        <end position="277"/>
    </location>
</feature>
<organism evidence="14 15">
    <name type="scientific">Ancylostoma caninum</name>
    <name type="common">Dog hookworm</name>
    <dbReference type="NCBI Taxonomy" id="29170"/>
    <lineage>
        <taxon>Eukaryota</taxon>
        <taxon>Metazoa</taxon>
        <taxon>Ecdysozoa</taxon>
        <taxon>Nematoda</taxon>
        <taxon>Chromadorea</taxon>
        <taxon>Rhabditida</taxon>
        <taxon>Rhabditina</taxon>
        <taxon>Rhabditomorpha</taxon>
        <taxon>Strongyloidea</taxon>
        <taxon>Ancylostomatidae</taxon>
        <taxon>Ancylostomatinae</taxon>
        <taxon>Ancylostoma</taxon>
    </lineage>
</organism>
<dbReference type="InterPro" id="IPR004307">
    <property type="entry name" value="TspO_MBR"/>
</dbReference>
<evidence type="ECO:0000256" key="4">
    <source>
        <dbReference type="ARBA" id="ARBA00007524"/>
    </source>
</evidence>